<dbReference type="EMBL" id="JASMQC010000002">
    <property type="protein sequence ID" value="KAK1947500.1"/>
    <property type="molecule type" value="Genomic_DNA"/>
</dbReference>
<dbReference type="AlphaFoldDB" id="A0AAD9GYQ2"/>
<dbReference type="InterPro" id="IPR022601">
    <property type="entry name" value="DUF3160"/>
</dbReference>
<organism evidence="1 2">
    <name type="scientific">Phytophthora citrophthora</name>
    <dbReference type="NCBI Taxonomy" id="4793"/>
    <lineage>
        <taxon>Eukaryota</taxon>
        <taxon>Sar</taxon>
        <taxon>Stramenopiles</taxon>
        <taxon>Oomycota</taxon>
        <taxon>Peronosporomycetes</taxon>
        <taxon>Peronosporales</taxon>
        <taxon>Peronosporaceae</taxon>
        <taxon>Phytophthora</taxon>
    </lineage>
</organism>
<name>A0AAD9GYQ2_9STRA</name>
<dbReference type="Proteomes" id="UP001259832">
    <property type="component" value="Unassembled WGS sequence"/>
</dbReference>
<keyword evidence="2" id="KW-1185">Reference proteome</keyword>
<dbReference type="SMART" id="SM01325">
    <property type="entry name" value="DUF3160"/>
    <property type="match status" value="1"/>
</dbReference>
<proteinExistence type="predicted"/>
<sequence length="574" mass="65124">MTTNSTEKQSERVKKAANDVGNYLAMGLSLLRGRAKGVYENLETLRYTVLQEQNTEMELFSTRRNVDFSLFKPRGHYTKSESLENYFRAMMWIGIVNLHMDALHQLLCGVILLHYLRESKMFDCVQQFDSLLSSLVGSGADSLSMRDFTKFISPATMAKLIDPCASSDRERLKLLQSLQQRIIEKSLASQIGTSFESSTAEQEGECLVSLALFGQRFVWSAFVFSRLVGGEVVHEGVMQPRRVPSAVDIAFTLFGNNEAGQELVNRMEMSLDADEFVPHRDRIPISSNLVALRKVIDEEFTKESTATASASTLWLLALRALSLPSPNRSSTFHNGTWQRRQMNTQIASFTQLRHDTVLYSQQSSLTKPLCEFPDGMVDPFSEFWRRMREMPLRMNDIEDDAQTLRDFHSRSNFNEFASTIKTLEDISVLQTSGKKLNEDQVTFMQSIIEKHFGSGSPTYTGWYPSLFYGAKRKSCTRDVLVVDVHTDYIDPGHVLHLGVGDPVIGFFIVNEVMYVGPLFSSYEFTTPLGQRMTDEEFEGEMPWIETPEWALQSFLCRGEYGENPDVAGNESMDT</sequence>
<evidence type="ECO:0000313" key="2">
    <source>
        <dbReference type="Proteomes" id="UP001259832"/>
    </source>
</evidence>
<gene>
    <name evidence="1" type="ORF">P3T76_001510</name>
</gene>
<dbReference type="Pfam" id="PF11369">
    <property type="entry name" value="DUF3160"/>
    <property type="match status" value="1"/>
</dbReference>
<protein>
    <submittedName>
        <fullName evidence="1">Uncharacterized protein</fullName>
    </submittedName>
</protein>
<comment type="caution">
    <text evidence="1">The sequence shown here is derived from an EMBL/GenBank/DDBJ whole genome shotgun (WGS) entry which is preliminary data.</text>
</comment>
<accession>A0AAD9GYQ2</accession>
<reference evidence="1" key="1">
    <citation type="submission" date="2023-08" db="EMBL/GenBank/DDBJ databases">
        <title>Reference Genome Resource for the Citrus Pathogen Phytophthora citrophthora.</title>
        <authorList>
            <person name="Moller H."/>
            <person name="Coetzee B."/>
            <person name="Rose L.J."/>
            <person name="Van Niekerk J.M."/>
        </authorList>
    </citation>
    <scope>NUCLEOTIDE SEQUENCE</scope>
    <source>
        <strain evidence="1">STE-U-9442</strain>
    </source>
</reference>
<evidence type="ECO:0000313" key="1">
    <source>
        <dbReference type="EMBL" id="KAK1947500.1"/>
    </source>
</evidence>